<comment type="caution">
    <text evidence="2">The sequence shown here is derived from an EMBL/GenBank/DDBJ whole genome shotgun (WGS) entry which is preliminary data.</text>
</comment>
<organism evidence="2 3">
    <name type="scientific">Candidatus Kutchimonas denitrificans</name>
    <dbReference type="NCBI Taxonomy" id="3056748"/>
    <lineage>
        <taxon>Bacteria</taxon>
        <taxon>Pseudomonadati</taxon>
        <taxon>Gemmatimonadota</taxon>
        <taxon>Gemmatimonadia</taxon>
        <taxon>Candidatus Palauibacterales</taxon>
        <taxon>Candidatus Palauibacteraceae</taxon>
        <taxon>Candidatus Kutchimonas</taxon>
    </lineage>
</organism>
<evidence type="ECO:0000313" key="3">
    <source>
        <dbReference type="Proteomes" id="UP000702544"/>
    </source>
</evidence>
<gene>
    <name evidence="2" type="ORF">GWO12_09500</name>
</gene>
<dbReference type="EMBL" id="JAACAK010000070">
    <property type="protein sequence ID" value="NIR75329.1"/>
    <property type="molecule type" value="Genomic_DNA"/>
</dbReference>
<dbReference type="Proteomes" id="UP000702544">
    <property type="component" value="Unassembled WGS sequence"/>
</dbReference>
<keyword evidence="1" id="KW-0472">Membrane</keyword>
<dbReference type="InterPro" id="IPR012902">
    <property type="entry name" value="N_methyl_site"/>
</dbReference>
<evidence type="ECO:0000313" key="2">
    <source>
        <dbReference type="EMBL" id="NIR75329.1"/>
    </source>
</evidence>
<name>A0AAE5CD97_9BACT</name>
<sequence length="322" mass="35872">MRTRSKAGWPARLRTVRGFTAIELIVALTLGTVVIAAAIQYVMTEFRSLAASEVRDEVARNARYVSISLRRDLQRAGVGIESTPSFGTVNTWPGDRGDTLVVLYVPYLPVEAPPHMLVPPEGTDNPLPAGGTCGPQCMEVEKGDLTEFDLEVGSLARLQVLSTRRLVLIELIEEASPTSVNLHFADLPTILRQPSGLTDVKLDRYSSYVQRLQPSVYYLDEDDRLMRAVSLNLDGSKGGEVLAYGVEEFDVKLVFADGDVFEQVNTGDLDDSNDYDDIVAARVRVTLRAQRTHPMVNDGELLKRTFEWMIAPRNLRYEKDRL</sequence>
<dbReference type="AlphaFoldDB" id="A0AAE5CD97"/>
<accession>A0AAE5CD97</accession>
<proteinExistence type="predicted"/>
<evidence type="ECO:0000256" key="1">
    <source>
        <dbReference type="SAM" id="Phobius"/>
    </source>
</evidence>
<feature type="transmembrane region" description="Helical" evidence="1">
    <location>
        <begin position="21"/>
        <end position="43"/>
    </location>
</feature>
<keyword evidence="1" id="KW-1133">Transmembrane helix</keyword>
<protein>
    <submittedName>
        <fullName evidence="2">Prepilin-type N-terminal cleavage/methylation domain-containing protein</fullName>
    </submittedName>
</protein>
<reference evidence="2 3" key="1">
    <citation type="submission" date="2020-01" db="EMBL/GenBank/DDBJ databases">
        <title>Genomes assembled from Gulf of Kutch pelagic sediment metagenomes.</title>
        <authorList>
            <person name="Chandrashekar M."/>
            <person name="Mahajan M.S."/>
            <person name="Dave K.J."/>
            <person name="Vatsa P."/>
            <person name="Nathani N.M."/>
        </authorList>
    </citation>
    <scope>NUCLEOTIDE SEQUENCE [LARGE SCALE GENOMIC DNA]</scope>
    <source>
        <strain evidence="2">KS3-K002</strain>
    </source>
</reference>
<keyword evidence="1" id="KW-0812">Transmembrane</keyword>
<dbReference type="NCBIfam" id="TIGR02532">
    <property type="entry name" value="IV_pilin_GFxxxE"/>
    <property type="match status" value="1"/>
</dbReference>